<dbReference type="InterPro" id="IPR027796">
    <property type="entry name" value="OTT_1508_deam-like"/>
</dbReference>
<name>A0A9W9XPI9_9EURO</name>
<evidence type="ECO:0000313" key="3">
    <source>
        <dbReference type="Proteomes" id="UP001149954"/>
    </source>
</evidence>
<gene>
    <name evidence="2" type="ORF">N7463_008799</name>
</gene>
<feature type="region of interest" description="Disordered" evidence="1">
    <location>
        <begin position="543"/>
        <end position="564"/>
    </location>
</feature>
<feature type="compositionally biased region" description="Acidic residues" evidence="1">
    <location>
        <begin position="547"/>
        <end position="557"/>
    </location>
</feature>
<accession>A0A9W9XPI9</accession>
<proteinExistence type="predicted"/>
<evidence type="ECO:0000256" key="1">
    <source>
        <dbReference type="SAM" id="MobiDB-lite"/>
    </source>
</evidence>
<dbReference type="EMBL" id="JAPWDS010000005">
    <property type="protein sequence ID" value="KAJ5496812.1"/>
    <property type="molecule type" value="Genomic_DNA"/>
</dbReference>
<dbReference type="Pfam" id="PF14441">
    <property type="entry name" value="OTT_1508_deam"/>
    <property type="match status" value="1"/>
</dbReference>
<dbReference type="AlphaFoldDB" id="A0A9W9XPI9"/>
<evidence type="ECO:0000313" key="2">
    <source>
        <dbReference type="EMBL" id="KAJ5496812.1"/>
    </source>
</evidence>
<keyword evidence="3" id="KW-1185">Reference proteome</keyword>
<dbReference type="Proteomes" id="UP001149954">
    <property type="component" value="Unassembled WGS sequence"/>
</dbReference>
<comment type="caution">
    <text evidence="2">The sequence shown here is derived from an EMBL/GenBank/DDBJ whole genome shotgun (WGS) entry which is preliminary data.</text>
</comment>
<sequence>MHGKYDVLTVRSKKGRAAGSSQTNVSGIFSHRVSETLLQLYSMDQEDSNLLIAHQPRKLRLLYEPLCLLHTLSEVRRDRIKPGDVSYETVESNQPKYCRNFVDAIAYICAYQKKSGYVTAVALEETPDAIVILLAANNGIDTAVQNLLEKVSVIILWIVQNSTVQLDTKEVQGVMRILTHYVLSLNAPKIFEYYQQVNKSVSSVMGRLKTEPGLKDHGSIIKLRDWFSAHLLKEGIQLQECDMPSLALSSYKDRELFRALHHTPESLEQCRKFERLHKLLYKLGKHVAQCKRLVESTIGLRLSLSRGLRIETIGGSQESRITLLERTCTIQKISNRMFSDPTKRNMFLRQLQQIYPGKELDRVLSKHVFQGKTRVHAELLVLDHFEQTGGRFLNERDKYIGCSKPACYLCHLFISCHPGRYATPPSHQKLYMNWRLPDICANERNVGIRIQHQQDVLSRMIDTVRRDLKNDIATGVGKRMAFPDSTAGGSSTIFEIDSDLGPSMAALSLDGLRKKLDHQHEAVRGFQESHIDSRVNSWGIPLISNEGSEEAGSDDDSTTGGVEV</sequence>
<reference evidence="2" key="2">
    <citation type="journal article" date="2023" name="IMA Fungus">
        <title>Comparative genomic study of the Penicillium genus elucidates a diverse pangenome and 15 lateral gene transfer events.</title>
        <authorList>
            <person name="Petersen C."/>
            <person name="Sorensen T."/>
            <person name="Nielsen M.R."/>
            <person name="Sondergaard T.E."/>
            <person name="Sorensen J.L."/>
            <person name="Fitzpatrick D.A."/>
            <person name="Frisvad J.C."/>
            <person name="Nielsen K.L."/>
        </authorList>
    </citation>
    <scope>NUCLEOTIDE SEQUENCE</scope>
    <source>
        <strain evidence="2">IBT 29495</strain>
    </source>
</reference>
<dbReference type="PANTHER" id="PTHR42037">
    <property type="match status" value="1"/>
</dbReference>
<dbReference type="OrthoDB" id="4851849at2759"/>
<reference evidence="2" key="1">
    <citation type="submission" date="2022-12" db="EMBL/GenBank/DDBJ databases">
        <authorList>
            <person name="Petersen C."/>
        </authorList>
    </citation>
    <scope>NUCLEOTIDE SEQUENCE</scope>
    <source>
        <strain evidence="2">IBT 29495</strain>
    </source>
</reference>
<organism evidence="2 3">
    <name type="scientific">Penicillium fimorum</name>
    <dbReference type="NCBI Taxonomy" id="1882269"/>
    <lineage>
        <taxon>Eukaryota</taxon>
        <taxon>Fungi</taxon>
        <taxon>Dikarya</taxon>
        <taxon>Ascomycota</taxon>
        <taxon>Pezizomycotina</taxon>
        <taxon>Eurotiomycetes</taxon>
        <taxon>Eurotiomycetidae</taxon>
        <taxon>Eurotiales</taxon>
        <taxon>Aspergillaceae</taxon>
        <taxon>Penicillium</taxon>
    </lineage>
</organism>
<dbReference type="PANTHER" id="PTHR42037:SF1">
    <property type="match status" value="1"/>
</dbReference>
<protein>
    <submittedName>
        <fullName evidence="2">Uncharacterized protein</fullName>
    </submittedName>
</protein>